<dbReference type="SUPFAM" id="SSF48208">
    <property type="entry name" value="Six-hairpin glycosidases"/>
    <property type="match status" value="1"/>
</dbReference>
<dbReference type="InterPro" id="IPR008928">
    <property type="entry name" value="6-hairpin_glycosidase_sf"/>
</dbReference>
<evidence type="ECO:0000259" key="1">
    <source>
        <dbReference type="Pfam" id="PF17389"/>
    </source>
</evidence>
<dbReference type="InterPro" id="IPR035396">
    <property type="entry name" value="Bac_rhamnosid6H"/>
</dbReference>
<sequence>MAKWIWLNQQDYPEIQTTFCTQFCDKDGYSYAVADFFRTYTFQKRVIKANITVSGDTKFRLWVNGDFAVTGPVCPGGDYGYEKPMANYYANVLCFYPESNTLDFFAQVQLSPVVQTDVSAGRGGFYLECIVTFSDGSKTVIGTDKSWLCTKNTAYLSPNKLNFTLPSDKKSNAEEIESVWNLKKSEIPNLQEEKVLPKNHRALVTAPHTSQTFYLDFDRIYSGYAAFTVTAEGDCRISIKTFEAPEKVLWEEELHINGSMPYRSFRLNSIGGMELTVENNSETNVSISDAGLIFTCYPVDTEGTFSCSDELLNKIYDVGKWTTKICRQTIHLDSPKHQENLGCTGDYYVESLISYYCFGDPRLTRFDILRTADLLKQRGGFMFHTSYSLIWVQMLYDYYLFSGDSAVFGQTKDALHLLMDRFFGYEEKDTGLIDTPPSFMFIDWIPVDAYNLHHPPKALGQTALCAFYYRALCLAAKISDSLLDSEHARMYSDRAKRLKASFHKAFFVPEKGLYKSGLNTPTPEALVNQFMPQNTDKVYFGKHENSLAVLYGLCPENLSAPIMETVVNSSSLTDVQPYFMHFVLDAVYKAGLFANYGLSLIRQWKKQVDECSKGMKEMWGDFPGYGYDYSHAWGATPSYQLPAKLSGLTILEPGFKKITLAPNLFELNWAEIDIPTPFGSIHMKLKKNETPVISVPDEIEYQVI</sequence>
<evidence type="ECO:0000313" key="2">
    <source>
        <dbReference type="EMBL" id="MBC8540154.1"/>
    </source>
</evidence>
<gene>
    <name evidence="2" type="ORF">H8698_04100</name>
</gene>
<keyword evidence="3" id="KW-1185">Reference proteome</keyword>
<dbReference type="Pfam" id="PF17389">
    <property type="entry name" value="Bac_rhamnosid6H"/>
    <property type="match status" value="1"/>
</dbReference>
<feature type="domain" description="Alpha-L-rhamnosidase six-hairpin glycosidase" evidence="1">
    <location>
        <begin position="302"/>
        <end position="536"/>
    </location>
</feature>
<dbReference type="Proteomes" id="UP000611762">
    <property type="component" value="Unassembled WGS sequence"/>
</dbReference>
<dbReference type="PANTHER" id="PTHR34987:SF4">
    <property type="entry name" value="ALPHA-L-RHAMNOSIDASE C-TERMINAL DOMAIN-CONTAINING PROTEIN"/>
    <property type="match status" value="1"/>
</dbReference>
<dbReference type="PANTHER" id="PTHR34987">
    <property type="entry name" value="C, PUTATIVE (AFU_ORTHOLOGUE AFUA_3G02880)-RELATED"/>
    <property type="match status" value="1"/>
</dbReference>
<dbReference type="Gene3D" id="2.60.120.260">
    <property type="entry name" value="Galactose-binding domain-like"/>
    <property type="match status" value="1"/>
</dbReference>
<dbReference type="InterPro" id="IPR012341">
    <property type="entry name" value="6hp_glycosidase-like_sf"/>
</dbReference>
<reference evidence="2" key="1">
    <citation type="submission" date="2020-08" db="EMBL/GenBank/DDBJ databases">
        <title>Genome public.</title>
        <authorList>
            <person name="Liu C."/>
            <person name="Sun Q."/>
        </authorList>
    </citation>
    <scope>NUCLEOTIDE SEQUENCE</scope>
    <source>
        <strain evidence="2">H8</strain>
    </source>
</reference>
<name>A0A926HXK0_9FIRM</name>
<dbReference type="Gene3D" id="2.60.420.10">
    <property type="entry name" value="Maltose phosphorylase, domain 3"/>
    <property type="match status" value="1"/>
</dbReference>
<dbReference type="GO" id="GO:0005975">
    <property type="term" value="P:carbohydrate metabolic process"/>
    <property type="evidence" value="ECO:0007669"/>
    <property type="project" value="InterPro"/>
</dbReference>
<organism evidence="2 3">
    <name type="scientific">Congzhengia minquanensis</name>
    <dbReference type="NCBI Taxonomy" id="2763657"/>
    <lineage>
        <taxon>Bacteria</taxon>
        <taxon>Bacillati</taxon>
        <taxon>Bacillota</taxon>
        <taxon>Clostridia</taxon>
        <taxon>Eubacteriales</taxon>
        <taxon>Oscillospiraceae</taxon>
        <taxon>Congzhengia</taxon>
    </lineage>
</organism>
<protein>
    <recommendedName>
        <fullName evidence="1">Alpha-L-rhamnosidase six-hairpin glycosidase domain-containing protein</fullName>
    </recommendedName>
</protein>
<comment type="caution">
    <text evidence="2">The sequence shown here is derived from an EMBL/GenBank/DDBJ whole genome shotgun (WGS) entry which is preliminary data.</text>
</comment>
<dbReference type="Gene3D" id="1.50.10.10">
    <property type="match status" value="1"/>
</dbReference>
<dbReference type="AlphaFoldDB" id="A0A926HXK0"/>
<dbReference type="RefSeq" id="WP_249311277.1">
    <property type="nucleotide sequence ID" value="NZ_JACRSU010000001.1"/>
</dbReference>
<proteinExistence type="predicted"/>
<accession>A0A926HXK0</accession>
<dbReference type="EMBL" id="JACRSU010000001">
    <property type="protein sequence ID" value="MBC8540154.1"/>
    <property type="molecule type" value="Genomic_DNA"/>
</dbReference>
<evidence type="ECO:0000313" key="3">
    <source>
        <dbReference type="Proteomes" id="UP000611762"/>
    </source>
</evidence>